<dbReference type="InterPro" id="IPR000298">
    <property type="entry name" value="Cyt_c_oxidase-like_su3"/>
</dbReference>
<dbReference type="SUPFAM" id="SSF81452">
    <property type="entry name" value="Cytochrome c oxidase subunit III-like"/>
    <property type="match status" value="1"/>
</dbReference>
<feature type="domain" description="Heme-copper oxidase subunit III family profile" evidence="8">
    <location>
        <begin position="1"/>
        <end position="193"/>
    </location>
</feature>
<feature type="transmembrane region" description="Helical" evidence="7">
    <location>
        <begin position="20"/>
        <end position="40"/>
    </location>
</feature>
<organism evidence="9 10">
    <name type="scientific">Arenibacter antarcticus</name>
    <dbReference type="NCBI Taxonomy" id="2040469"/>
    <lineage>
        <taxon>Bacteria</taxon>
        <taxon>Pseudomonadati</taxon>
        <taxon>Bacteroidota</taxon>
        <taxon>Flavobacteriia</taxon>
        <taxon>Flavobacteriales</taxon>
        <taxon>Flavobacteriaceae</taxon>
        <taxon>Arenibacter</taxon>
    </lineage>
</organism>
<gene>
    <name evidence="9" type="ORF">ACFS1K_05080</name>
</gene>
<proteinExistence type="inferred from homology"/>
<keyword evidence="5 7" id="KW-0472">Membrane</keyword>
<comment type="similarity">
    <text evidence="2 6">Belongs to the cytochrome c oxidase subunit 3 family.</text>
</comment>
<keyword evidence="3 6" id="KW-0812">Transmembrane</keyword>
<dbReference type="InterPro" id="IPR035973">
    <property type="entry name" value="Cyt_c_oxidase_su3-like_sf"/>
</dbReference>
<evidence type="ECO:0000313" key="9">
    <source>
        <dbReference type="EMBL" id="MFD2789129.1"/>
    </source>
</evidence>
<evidence type="ECO:0000256" key="7">
    <source>
        <dbReference type="SAM" id="Phobius"/>
    </source>
</evidence>
<feature type="transmembrane region" description="Helical" evidence="7">
    <location>
        <begin position="173"/>
        <end position="192"/>
    </location>
</feature>
<keyword evidence="10" id="KW-1185">Reference proteome</keyword>
<evidence type="ECO:0000256" key="5">
    <source>
        <dbReference type="ARBA" id="ARBA00023136"/>
    </source>
</evidence>
<evidence type="ECO:0000256" key="4">
    <source>
        <dbReference type="ARBA" id="ARBA00022989"/>
    </source>
</evidence>
<name>A0ABW5VBT2_9FLAO</name>
<comment type="subcellular location">
    <subcellularLocation>
        <location evidence="6">Cell membrane</location>
        <topology evidence="6">Multi-pass membrane protein</topology>
    </subcellularLocation>
    <subcellularLocation>
        <location evidence="1">Membrane</location>
        <topology evidence="1">Multi-pass membrane protein</topology>
    </subcellularLocation>
</comment>
<dbReference type="Pfam" id="PF00510">
    <property type="entry name" value="COX3"/>
    <property type="match status" value="1"/>
</dbReference>
<feature type="transmembrane region" description="Helical" evidence="7">
    <location>
        <begin position="128"/>
        <end position="152"/>
    </location>
</feature>
<dbReference type="PANTHER" id="PTHR11403">
    <property type="entry name" value="CYTOCHROME C OXIDASE SUBUNIT III"/>
    <property type="match status" value="1"/>
</dbReference>
<evidence type="ECO:0000313" key="10">
    <source>
        <dbReference type="Proteomes" id="UP001597532"/>
    </source>
</evidence>
<dbReference type="CDD" id="cd00386">
    <property type="entry name" value="Heme_Cu_Oxidase_III_like"/>
    <property type="match status" value="1"/>
</dbReference>
<feature type="transmembrane region" description="Helical" evidence="7">
    <location>
        <begin position="86"/>
        <end position="108"/>
    </location>
</feature>
<keyword evidence="4 7" id="KW-1133">Transmembrane helix</keyword>
<dbReference type="InterPro" id="IPR024791">
    <property type="entry name" value="Cyt_c/ubiquinol_Oxase_su3"/>
</dbReference>
<dbReference type="Proteomes" id="UP001597532">
    <property type="component" value="Unassembled WGS sequence"/>
</dbReference>
<accession>A0ABW5VBT2</accession>
<evidence type="ECO:0000256" key="6">
    <source>
        <dbReference type="RuleBase" id="RU003376"/>
    </source>
</evidence>
<protein>
    <submittedName>
        <fullName evidence="9">Heme-copper oxidase subunit III</fullName>
    </submittedName>
</protein>
<evidence type="ECO:0000256" key="1">
    <source>
        <dbReference type="ARBA" id="ARBA00004141"/>
    </source>
</evidence>
<dbReference type="RefSeq" id="WP_251808898.1">
    <property type="nucleotide sequence ID" value="NZ_CP166679.1"/>
</dbReference>
<dbReference type="InterPro" id="IPR013833">
    <property type="entry name" value="Cyt_c_oxidase_su3_a-hlx"/>
</dbReference>
<evidence type="ECO:0000256" key="3">
    <source>
        <dbReference type="ARBA" id="ARBA00022692"/>
    </source>
</evidence>
<dbReference type="EMBL" id="JBHUOK010000008">
    <property type="protein sequence ID" value="MFD2789129.1"/>
    <property type="molecule type" value="Genomic_DNA"/>
</dbReference>
<reference evidence="10" key="1">
    <citation type="journal article" date="2019" name="Int. J. Syst. Evol. Microbiol.">
        <title>The Global Catalogue of Microorganisms (GCM) 10K type strain sequencing project: providing services to taxonomists for standard genome sequencing and annotation.</title>
        <authorList>
            <consortium name="The Broad Institute Genomics Platform"/>
            <consortium name="The Broad Institute Genome Sequencing Center for Infectious Disease"/>
            <person name="Wu L."/>
            <person name="Ma J."/>
        </authorList>
    </citation>
    <scope>NUCLEOTIDE SEQUENCE [LARGE SCALE GENOMIC DNA]</scope>
    <source>
        <strain evidence="10">KCTC 52924</strain>
    </source>
</reference>
<comment type="caution">
    <text evidence="9">The sequence shown here is derived from an EMBL/GenBank/DDBJ whole genome shotgun (WGS) entry which is preliminary data.</text>
</comment>
<sequence length="193" mass="21774">MDLTQGTKKEKNERAKKMMLWFGIVSLIMGFAGWTSAYIVSSSREDWADNVALPSSFLASTIVIIISSFTYWLAKKAIANDSHKQCANWLLLTLGLGIAFVILQFNGFSQMIADGYYFTGPTSSIKMSYVFLIAAVHIVHVVAGLISLLVVISNHFKKKYSSKEMLGLELGATFWHFLDILWVYLILFMYFVK</sequence>
<evidence type="ECO:0000256" key="2">
    <source>
        <dbReference type="ARBA" id="ARBA00010581"/>
    </source>
</evidence>
<evidence type="ECO:0000259" key="8">
    <source>
        <dbReference type="PROSITE" id="PS50253"/>
    </source>
</evidence>
<dbReference type="Gene3D" id="1.20.120.80">
    <property type="entry name" value="Cytochrome c oxidase, subunit III, four-helix bundle"/>
    <property type="match status" value="1"/>
</dbReference>
<dbReference type="PROSITE" id="PS50253">
    <property type="entry name" value="COX3"/>
    <property type="match status" value="1"/>
</dbReference>
<feature type="transmembrane region" description="Helical" evidence="7">
    <location>
        <begin position="52"/>
        <end position="74"/>
    </location>
</feature>
<dbReference type="PANTHER" id="PTHR11403:SF10">
    <property type="entry name" value="CYTOCHROME C OXIDASE"/>
    <property type="match status" value="1"/>
</dbReference>